<feature type="transmembrane region" description="Helical" evidence="16">
    <location>
        <begin position="286"/>
        <end position="308"/>
    </location>
</feature>
<keyword evidence="8" id="KW-1278">Translocase</keyword>
<comment type="catalytic activity">
    <reaction evidence="15 16">
        <text>a ubiquinone + NADH + 5 H(+)(in) = a ubiquinol + NAD(+) + 4 H(+)(out)</text>
        <dbReference type="Rhea" id="RHEA:29091"/>
        <dbReference type="Rhea" id="RHEA-COMP:9565"/>
        <dbReference type="Rhea" id="RHEA-COMP:9566"/>
        <dbReference type="ChEBI" id="CHEBI:15378"/>
        <dbReference type="ChEBI" id="CHEBI:16389"/>
        <dbReference type="ChEBI" id="CHEBI:17976"/>
        <dbReference type="ChEBI" id="CHEBI:57540"/>
        <dbReference type="ChEBI" id="CHEBI:57945"/>
        <dbReference type="EC" id="7.1.1.2"/>
    </reaction>
</comment>
<evidence type="ECO:0000256" key="10">
    <source>
        <dbReference type="ARBA" id="ARBA00022989"/>
    </source>
</evidence>
<feature type="domain" description="NADH:ubiquinone oxidoreductase chain 4 N-terminal" evidence="18">
    <location>
        <begin position="1"/>
        <end position="109"/>
    </location>
</feature>
<sequence length="460" mass="51507">MLSLLFINVTALFSFKSNTGEPMWWYFRLWASSIGTILSVLLLYYPCLHSSHSSSFLYSDGLNSPLITLTWWISGLMLLASQSSVKLTKIAPYLFSFVVLGLNLVLLLTFSLSMTIWFYFWFEASLIPTLILILGWGYQPERLQAGMYMMLYTVSASLPLLILMLWMAESTGSMSMFMPEILKIMVKTDSWLGEILFLFLFAAFLVKLPMFSVHLWLPKAHVEAPVAGSMILAGVLLKLGGYGLVRMLKMSFYTFSPLASLLLSIGVWGGLITGLICIRQVDLKSLIAYSSVGHMGMMLAGAFSNSLWGMQAALLMMIAHGLCSSGLFTLAHYLYEKTGSRSLYVCKGMLIFLPAMAMWWFLLCISNMAAPPTINLLSEIMVFISMVYTSKMLMIPLMAMMFVAAVYNLFLYTATQHGGSPSFLNPFTSSKGSQKLLLLLHWLPLNALIMKPELVCFWLI</sequence>
<feature type="transmembrane region" description="Helical" evidence="16">
    <location>
        <begin position="150"/>
        <end position="168"/>
    </location>
</feature>
<dbReference type="AlphaFoldDB" id="A0A1B2G3H6"/>
<evidence type="ECO:0000259" key="17">
    <source>
        <dbReference type="Pfam" id="PF00361"/>
    </source>
</evidence>
<feature type="transmembrane region" description="Helical" evidence="16">
    <location>
        <begin position="314"/>
        <end position="335"/>
    </location>
</feature>
<keyword evidence="9 16" id="KW-0249">Electron transport</keyword>
<dbReference type="PANTHER" id="PTHR43507:SF20">
    <property type="entry name" value="NADH-UBIQUINONE OXIDOREDUCTASE CHAIN 4"/>
    <property type="match status" value="1"/>
</dbReference>
<keyword evidence="6 16" id="KW-0679">Respiratory chain</keyword>
<accession>A0A1B2G3H6</accession>
<feature type="transmembrane region" description="Helical" evidence="16">
    <location>
        <begin position="195"/>
        <end position="217"/>
    </location>
</feature>
<evidence type="ECO:0000256" key="14">
    <source>
        <dbReference type="ARBA" id="ARBA00023136"/>
    </source>
</evidence>
<feature type="domain" description="NADH:quinone oxidoreductase/Mrp antiporter transmembrane" evidence="17">
    <location>
        <begin position="116"/>
        <end position="397"/>
    </location>
</feature>
<name>A0A1B2G3H6_9GAST</name>
<evidence type="ECO:0000256" key="1">
    <source>
        <dbReference type="ARBA" id="ARBA00004225"/>
    </source>
</evidence>
<evidence type="ECO:0000256" key="2">
    <source>
        <dbReference type="ARBA" id="ARBA00009025"/>
    </source>
</evidence>
<organism evidence="19">
    <name type="scientific">Titiscania limacina</name>
    <dbReference type="NCBI Taxonomy" id="200181"/>
    <lineage>
        <taxon>Eukaryota</taxon>
        <taxon>Metazoa</taxon>
        <taxon>Spiralia</taxon>
        <taxon>Lophotrochozoa</taxon>
        <taxon>Mollusca</taxon>
        <taxon>Gastropoda</taxon>
        <taxon>Neritimorpha</taxon>
        <taxon>Cycloneritida</taxon>
        <taxon>Neritopsoidea</taxon>
        <taxon>Neritopsidae</taxon>
        <taxon>Titiscania</taxon>
    </lineage>
</organism>
<keyword evidence="13 16" id="KW-0496">Mitochondrion</keyword>
<protein>
    <recommendedName>
        <fullName evidence="4 16">NADH-ubiquinone oxidoreductase chain 4</fullName>
        <ecNumber evidence="3 16">7.1.1.2</ecNumber>
    </recommendedName>
</protein>
<reference evidence="19" key="1">
    <citation type="journal article" date="2016" name="Mol. Phylogenet. Evol.">
        <title>Phylogenetic relationships among main superfamilies of Neritimorpha (Mollusca: Gastropoda).</title>
        <authorList>
            <person name="Uribe J.E."/>
            <person name="Colgan D."/>
            <person name="Castro L.R."/>
            <person name="Kano Y."/>
            <person name="Zardoya R."/>
        </authorList>
    </citation>
    <scope>NUCLEOTIDE SEQUENCE</scope>
</reference>
<dbReference type="PRINTS" id="PR01437">
    <property type="entry name" value="NUOXDRDTASE4"/>
</dbReference>
<keyword evidence="12 16" id="KW-0830">Ubiquinone</keyword>
<dbReference type="Pfam" id="PF00361">
    <property type="entry name" value="Proton_antipo_M"/>
    <property type="match status" value="1"/>
</dbReference>
<keyword evidence="7 16" id="KW-0812">Transmembrane</keyword>
<evidence type="ECO:0000313" key="19">
    <source>
        <dbReference type="EMBL" id="ANZ03443.1"/>
    </source>
</evidence>
<dbReference type="EC" id="7.1.1.2" evidence="3 16"/>
<proteinExistence type="inferred from homology"/>
<evidence type="ECO:0000256" key="3">
    <source>
        <dbReference type="ARBA" id="ARBA00012944"/>
    </source>
</evidence>
<dbReference type="InterPro" id="IPR003918">
    <property type="entry name" value="NADH_UbQ_OxRdtase"/>
</dbReference>
<feature type="transmembrane region" description="Helical" evidence="16">
    <location>
        <begin position="118"/>
        <end position="138"/>
    </location>
</feature>
<dbReference type="GO" id="GO:0008137">
    <property type="term" value="F:NADH dehydrogenase (ubiquinone) activity"/>
    <property type="evidence" value="ECO:0007669"/>
    <property type="project" value="UniProtKB-UniRule"/>
</dbReference>
<feature type="transmembrane region" description="Helical" evidence="16">
    <location>
        <begin position="395"/>
        <end position="415"/>
    </location>
</feature>
<gene>
    <name evidence="19" type="primary">NAD4</name>
</gene>
<evidence type="ECO:0000256" key="7">
    <source>
        <dbReference type="ARBA" id="ARBA00022692"/>
    </source>
</evidence>
<keyword evidence="5 16" id="KW-0813">Transport</keyword>
<evidence type="ECO:0000259" key="18">
    <source>
        <dbReference type="Pfam" id="PF01059"/>
    </source>
</evidence>
<evidence type="ECO:0000256" key="15">
    <source>
        <dbReference type="ARBA" id="ARBA00049551"/>
    </source>
</evidence>
<dbReference type="GO" id="GO:0031966">
    <property type="term" value="C:mitochondrial membrane"/>
    <property type="evidence" value="ECO:0007669"/>
    <property type="project" value="UniProtKB-SubCell"/>
</dbReference>
<evidence type="ECO:0000256" key="5">
    <source>
        <dbReference type="ARBA" id="ARBA00022448"/>
    </source>
</evidence>
<evidence type="ECO:0000256" key="11">
    <source>
        <dbReference type="ARBA" id="ARBA00023027"/>
    </source>
</evidence>
<dbReference type="GO" id="GO:0048039">
    <property type="term" value="F:ubiquinone binding"/>
    <property type="evidence" value="ECO:0007669"/>
    <property type="project" value="TreeGrafter"/>
</dbReference>
<dbReference type="InterPro" id="IPR001750">
    <property type="entry name" value="ND/Mrp_TM"/>
</dbReference>
<evidence type="ECO:0000256" key="16">
    <source>
        <dbReference type="RuleBase" id="RU003297"/>
    </source>
</evidence>
<dbReference type="Pfam" id="PF01059">
    <property type="entry name" value="Oxidored_q5_N"/>
    <property type="match status" value="1"/>
</dbReference>
<evidence type="ECO:0000256" key="6">
    <source>
        <dbReference type="ARBA" id="ARBA00022660"/>
    </source>
</evidence>
<comment type="similarity">
    <text evidence="2 16">Belongs to the complex I subunit 4 family.</text>
</comment>
<dbReference type="GO" id="GO:0015990">
    <property type="term" value="P:electron transport coupled proton transport"/>
    <property type="evidence" value="ECO:0007669"/>
    <property type="project" value="TreeGrafter"/>
</dbReference>
<dbReference type="EMBL" id="KU342669">
    <property type="protein sequence ID" value="ANZ03443.1"/>
    <property type="molecule type" value="Genomic_DNA"/>
</dbReference>
<dbReference type="GO" id="GO:0003954">
    <property type="term" value="F:NADH dehydrogenase activity"/>
    <property type="evidence" value="ECO:0007669"/>
    <property type="project" value="TreeGrafter"/>
</dbReference>
<feature type="transmembrane region" description="Helical" evidence="16">
    <location>
        <begin position="25"/>
        <end position="45"/>
    </location>
</feature>
<feature type="transmembrane region" description="Helical" evidence="16">
    <location>
        <begin position="257"/>
        <end position="279"/>
    </location>
</feature>
<evidence type="ECO:0000256" key="13">
    <source>
        <dbReference type="ARBA" id="ARBA00023128"/>
    </source>
</evidence>
<dbReference type="InterPro" id="IPR000260">
    <property type="entry name" value="NADH4_N"/>
</dbReference>
<dbReference type="PANTHER" id="PTHR43507">
    <property type="entry name" value="NADH-UBIQUINONE OXIDOREDUCTASE CHAIN 4"/>
    <property type="match status" value="1"/>
</dbReference>
<feature type="transmembrane region" description="Helical" evidence="16">
    <location>
        <begin position="224"/>
        <end position="245"/>
    </location>
</feature>
<evidence type="ECO:0000256" key="4">
    <source>
        <dbReference type="ARBA" id="ARBA00021006"/>
    </source>
</evidence>
<keyword evidence="10 16" id="KW-1133">Transmembrane helix</keyword>
<keyword evidence="11 16" id="KW-0520">NAD</keyword>
<keyword evidence="14 16" id="KW-0472">Membrane</keyword>
<feature type="transmembrane region" description="Helical" evidence="16">
    <location>
        <begin position="65"/>
        <end position="81"/>
    </location>
</feature>
<comment type="function">
    <text evidence="16">Core subunit of the mitochondrial membrane respiratory chain NADH dehydrogenase (Complex I) which catalyzes electron transfer from NADH through the respiratory chain, using ubiquinone as an electron acceptor. Essential for the catalytic activity and assembly of complex I.</text>
</comment>
<comment type="subcellular location">
    <subcellularLocation>
        <location evidence="1 16">Mitochondrion membrane</location>
        <topology evidence="1 16">Multi-pass membrane protein</topology>
    </subcellularLocation>
</comment>
<evidence type="ECO:0000256" key="9">
    <source>
        <dbReference type="ARBA" id="ARBA00022982"/>
    </source>
</evidence>
<evidence type="ECO:0000256" key="8">
    <source>
        <dbReference type="ARBA" id="ARBA00022967"/>
    </source>
</evidence>
<evidence type="ECO:0000256" key="12">
    <source>
        <dbReference type="ARBA" id="ARBA00023075"/>
    </source>
</evidence>
<dbReference type="GO" id="GO:0042773">
    <property type="term" value="P:ATP synthesis coupled electron transport"/>
    <property type="evidence" value="ECO:0007669"/>
    <property type="project" value="InterPro"/>
</dbReference>
<feature type="transmembrane region" description="Helical" evidence="16">
    <location>
        <begin position="342"/>
        <end position="362"/>
    </location>
</feature>
<feature type="transmembrane region" description="Helical" evidence="16">
    <location>
        <begin position="93"/>
        <end position="112"/>
    </location>
</feature>
<geneLocation type="mitochondrion" evidence="19"/>